<evidence type="ECO:0000256" key="1">
    <source>
        <dbReference type="ARBA" id="ARBA00022801"/>
    </source>
</evidence>
<dbReference type="AlphaFoldDB" id="A0A1I0Y0M3"/>
<proteinExistence type="predicted"/>
<evidence type="ECO:0000259" key="2">
    <source>
        <dbReference type="Pfam" id="PF00149"/>
    </source>
</evidence>
<dbReference type="SUPFAM" id="SSF56300">
    <property type="entry name" value="Metallo-dependent phosphatases"/>
    <property type="match status" value="1"/>
</dbReference>
<dbReference type="Pfam" id="PF00149">
    <property type="entry name" value="Metallophos"/>
    <property type="match status" value="1"/>
</dbReference>
<dbReference type="PANTHER" id="PTHR30337:SF7">
    <property type="entry name" value="PHOSPHOESTERASE"/>
    <property type="match status" value="1"/>
</dbReference>
<dbReference type="CDD" id="cd00840">
    <property type="entry name" value="MPP_Mre11_N"/>
    <property type="match status" value="1"/>
</dbReference>
<dbReference type="GO" id="GO:0004527">
    <property type="term" value="F:exonuclease activity"/>
    <property type="evidence" value="ECO:0007669"/>
    <property type="project" value="UniProtKB-KW"/>
</dbReference>
<organism evidence="3 4">
    <name type="scientific">Clostridium frigidicarnis</name>
    <dbReference type="NCBI Taxonomy" id="84698"/>
    <lineage>
        <taxon>Bacteria</taxon>
        <taxon>Bacillati</taxon>
        <taxon>Bacillota</taxon>
        <taxon>Clostridia</taxon>
        <taxon>Eubacteriales</taxon>
        <taxon>Clostridiaceae</taxon>
        <taxon>Clostridium</taxon>
    </lineage>
</organism>
<dbReference type="InterPro" id="IPR050535">
    <property type="entry name" value="DNA_Repair-Maintenance_Comp"/>
</dbReference>
<evidence type="ECO:0000313" key="4">
    <source>
        <dbReference type="Proteomes" id="UP000198619"/>
    </source>
</evidence>
<dbReference type="InterPro" id="IPR004843">
    <property type="entry name" value="Calcineurin-like_PHP"/>
</dbReference>
<keyword evidence="3" id="KW-0540">Nuclease</keyword>
<keyword evidence="3" id="KW-0269">Exonuclease</keyword>
<dbReference type="PANTHER" id="PTHR30337">
    <property type="entry name" value="COMPONENT OF ATP-DEPENDENT DSDNA EXONUCLEASE"/>
    <property type="match status" value="1"/>
</dbReference>
<evidence type="ECO:0000313" key="3">
    <source>
        <dbReference type="EMBL" id="SFB05793.1"/>
    </source>
</evidence>
<dbReference type="Gene3D" id="3.60.21.10">
    <property type="match status" value="1"/>
</dbReference>
<dbReference type="OrthoDB" id="9773856at2"/>
<reference evidence="3 4" key="1">
    <citation type="submission" date="2016-10" db="EMBL/GenBank/DDBJ databases">
        <authorList>
            <person name="de Groot N.N."/>
        </authorList>
    </citation>
    <scope>NUCLEOTIDE SEQUENCE [LARGE SCALE GENOMIC DNA]</scope>
    <source>
        <strain evidence="3 4">DSM 12271</strain>
    </source>
</reference>
<dbReference type="Proteomes" id="UP000198619">
    <property type="component" value="Unassembled WGS sequence"/>
</dbReference>
<dbReference type="RefSeq" id="WP_090040474.1">
    <property type="nucleotide sequence ID" value="NZ_FOKI01000010.1"/>
</dbReference>
<keyword evidence="4" id="KW-1185">Reference proteome</keyword>
<gene>
    <name evidence="3" type="ORF">SAMN04488528_101066</name>
</gene>
<name>A0A1I0Y0M3_9CLOT</name>
<sequence>MKGIKILHFADVHFDTPFSEGGNEFSQKRKEDIRETFSNILEKAKNENVKIILIPGDFFDNTTLTKTTLEFIKRKLEEVKPVRVFISPGNHDPFNEKSFYSIIEWPSNVHIFKEEFEKIHIEELNCNVFGKAFTQNHIKQSMLKEFLNKYNLKEYSEINIMVLHGDINDKAAENDYNPISLEEIGNSYIDYLALGHRHSFSGIRRERDTYFAYSGNPEGRGFDETGEKGVIIGEVFKGYVDLKFNPICKRRYYTINLDITDAKDYEDICNKINTRINFEDKKNNLYKIILIGEISDHFIINIEVLKQKIIGSFYYVKIEDNTEIRINYENLSKEVSIKGIYTKNMLNAIENEKDKLKKEKLYKALKVGIQSLTEREVKVE</sequence>
<accession>A0A1I0Y0M3</accession>
<dbReference type="InterPro" id="IPR029052">
    <property type="entry name" value="Metallo-depent_PP-like"/>
</dbReference>
<dbReference type="InterPro" id="IPR041796">
    <property type="entry name" value="Mre11_N"/>
</dbReference>
<dbReference type="STRING" id="84698.SAMN04488528_101066"/>
<dbReference type="EMBL" id="FOKI01000010">
    <property type="protein sequence ID" value="SFB05793.1"/>
    <property type="molecule type" value="Genomic_DNA"/>
</dbReference>
<protein>
    <submittedName>
        <fullName evidence="3">DNA repair exonuclease SbcCD nuclease subunit</fullName>
    </submittedName>
</protein>
<feature type="domain" description="Calcineurin-like phosphoesterase" evidence="2">
    <location>
        <begin position="4"/>
        <end position="199"/>
    </location>
</feature>
<keyword evidence="1" id="KW-0378">Hydrolase</keyword>